<dbReference type="PANTHER" id="PTHR43775:SF37">
    <property type="entry name" value="SI:DKEY-61P9.11"/>
    <property type="match status" value="1"/>
</dbReference>
<dbReference type="Gene3D" id="1.10.1200.10">
    <property type="entry name" value="ACP-like"/>
    <property type="match status" value="1"/>
</dbReference>
<dbReference type="SMART" id="SM00829">
    <property type="entry name" value="PKS_ER"/>
    <property type="match status" value="1"/>
</dbReference>
<reference evidence="5" key="1">
    <citation type="submission" date="2022-11" db="EMBL/GenBank/DDBJ databases">
        <authorList>
            <person name="Petersen C."/>
        </authorList>
    </citation>
    <scope>NUCLEOTIDE SEQUENCE</scope>
    <source>
        <strain evidence="5">IBT 30069</strain>
    </source>
</reference>
<dbReference type="InterPro" id="IPR050091">
    <property type="entry name" value="PKS_NRPS_Biosynth_Enz"/>
</dbReference>
<dbReference type="InterPro" id="IPR006162">
    <property type="entry name" value="Ppantetheine_attach_site"/>
</dbReference>
<dbReference type="CDD" id="cd05274">
    <property type="entry name" value="KR_FAS_SDR_x"/>
    <property type="match status" value="1"/>
</dbReference>
<dbReference type="InterPro" id="IPR013968">
    <property type="entry name" value="PKS_KR"/>
</dbReference>
<dbReference type="GO" id="GO:0044550">
    <property type="term" value="P:secondary metabolite biosynthetic process"/>
    <property type="evidence" value="ECO:0007669"/>
    <property type="project" value="TreeGrafter"/>
</dbReference>
<dbReference type="SMART" id="SM00822">
    <property type="entry name" value="PKS_KR"/>
    <property type="match status" value="1"/>
</dbReference>
<dbReference type="SUPFAM" id="SSF47336">
    <property type="entry name" value="ACP-like"/>
    <property type="match status" value="1"/>
</dbReference>
<dbReference type="GO" id="GO:0016874">
    <property type="term" value="F:ligase activity"/>
    <property type="evidence" value="ECO:0007669"/>
    <property type="project" value="UniProtKB-KW"/>
</dbReference>
<evidence type="ECO:0000313" key="5">
    <source>
        <dbReference type="EMBL" id="KAJ5087235.1"/>
    </source>
</evidence>
<dbReference type="Proteomes" id="UP001149165">
    <property type="component" value="Unassembled WGS sequence"/>
</dbReference>
<dbReference type="Gene3D" id="3.40.50.150">
    <property type="entry name" value="Vaccinia Virus protein VP39"/>
    <property type="match status" value="1"/>
</dbReference>
<dbReference type="InterPro" id="IPR011032">
    <property type="entry name" value="GroES-like_sf"/>
</dbReference>
<dbReference type="InterPro" id="IPR057326">
    <property type="entry name" value="KR_dom"/>
</dbReference>
<dbReference type="InterPro" id="IPR020843">
    <property type="entry name" value="ER"/>
</dbReference>
<dbReference type="GO" id="GO:0004312">
    <property type="term" value="F:fatty acid synthase activity"/>
    <property type="evidence" value="ECO:0007669"/>
    <property type="project" value="TreeGrafter"/>
</dbReference>
<reference evidence="5" key="2">
    <citation type="journal article" date="2023" name="IMA Fungus">
        <title>Comparative genomic study of the Penicillium genus elucidates a diverse pangenome and 15 lateral gene transfer events.</title>
        <authorList>
            <person name="Petersen C."/>
            <person name="Sorensen T."/>
            <person name="Nielsen M.R."/>
            <person name="Sondergaard T.E."/>
            <person name="Sorensen J.L."/>
            <person name="Fitzpatrick D.A."/>
            <person name="Frisvad J.C."/>
            <person name="Nielsen K.L."/>
        </authorList>
    </citation>
    <scope>NUCLEOTIDE SEQUENCE</scope>
    <source>
        <strain evidence="5">IBT 30069</strain>
    </source>
</reference>
<sequence>MNTAALKSYLATALASPKPSSLPSDQDTVRVLEKSICAIADLAAHKNPNMSVLQIGGTETLTRQLFSVLKAELGSAGYFTSYTVAHKDQEWLEKSSETFQGLRGSLDFKLFETKSADETFDSESFDLIITARDVSGDLDRQNVCSVLKKVLKMGGVALLSDAKDGSDTLPWKDDLNLVDPSFSLLADATLGTASDSPTVVLFSRSRLESELATETYCILEPSTPSPQVQEASQTIVSSLTSQGIDAITLPWTTELSKLKGKSLISLVELEDSIWKKFSPEEFDHLKSLLLQSSRMLWVSMGDGTVLQVAVGYLRVLQNENPHLDLRYLQLEQTTDLHRTADVVVKTATLPTSDREYVETDGMLCINRWIPRDDLGGLIATSNDVEGREYVKLGEAPSGLKIVSQSDSNKAFYFDVDEQFGAELCADEVEIEVKAIAINDYSVTNSDRNAHSSKEFSGIVSKIGKDCKKFTVGNRVCAVGAGPYKTFFRVKEENCVSIPDETRFEEAAAWPLSFATAYHVVYEVGRIQSGNTILVQCAASSVGQAVIQLAQLQGATVIATVSTTQEIHAVESLGVDRRHILSDSDSSLPEAITRLTNTKDVDVILNLSLTGEPLRQMWHSIATSGVFIDTMTSDDVAGSSFLDMGPFRRGASYSVLDMETLIQTNPPVLSQALASLSEAFSTQIIKSLRGLNTVSSTNVAEAFEQAHTQSSVGRVVMAFRSEDHISVPTHVINPLSLEKNATYLLVGGLGGLGRSLARLLVSNGARNIACISRSGNDSPLAPALRQELSDKGVRVEIYACDVSDERGMKRVLSQCAEEMPPIRGVVQSAVVLNDALFENMTLEQWNNGIRPKVQGTQLLHELLPTDLKFFVMLSSIAGVIGNRGQANYSSGNTFQDGMATFRRRRGLSAVSVDLGLMLGIGLIAERGGHSNLQRWEAVGINEPQFHSIMIAAMSGSFKNSTIPFQIISGLPTAGILHREKLEKPFYIDDPRFAILNKLHLDGIESKEETTEFLEFKLGQCQSLQDVSDVTTAAVCERLARGLQTDVGNIDASKPLHAYGVDSLMAVDIRTWALAEAKAEIALFDVLSGISIAGLARKIAAISKAVSERLE</sequence>
<evidence type="ECO:0000259" key="4">
    <source>
        <dbReference type="PROSITE" id="PS50075"/>
    </source>
</evidence>
<dbReference type="InterPro" id="IPR013149">
    <property type="entry name" value="ADH-like_C"/>
</dbReference>
<dbReference type="PROSITE" id="PS50075">
    <property type="entry name" value="CARRIER"/>
    <property type="match status" value="1"/>
</dbReference>
<dbReference type="EMBL" id="JAPQKH010000007">
    <property type="protein sequence ID" value="KAJ5087235.1"/>
    <property type="molecule type" value="Genomic_DNA"/>
</dbReference>
<dbReference type="InterPro" id="IPR009081">
    <property type="entry name" value="PP-bd_ACP"/>
</dbReference>
<evidence type="ECO:0000256" key="1">
    <source>
        <dbReference type="ARBA" id="ARBA00022450"/>
    </source>
</evidence>
<dbReference type="SUPFAM" id="SSF50129">
    <property type="entry name" value="GroES-like"/>
    <property type="match status" value="1"/>
</dbReference>
<dbReference type="GO" id="GO:0016491">
    <property type="term" value="F:oxidoreductase activity"/>
    <property type="evidence" value="ECO:0007669"/>
    <property type="project" value="InterPro"/>
</dbReference>
<protein>
    <submittedName>
        <fullName evidence="5">Polyketide synthase</fullName>
    </submittedName>
</protein>
<dbReference type="InterPro" id="IPR020806">
    <property type="entry name" value="PKS_PP-bd"/>
</dbReference>
<keyword evidence="2" id="KW-0597">Phosphoprotein</keyword>
<dbReference type="GO" id="GO:0006633">
    <property type="term" value="P:fatty acid biosynthetic process"/>
    <property type="evidence" value="ECO:0007669"/>
    <property type="project" value="TreeGrafter"/>
</dbReference>
<dbReference type="Gene3D" id="3.90.180.10">
    <property type="entry name" value="Medium-chain alcohol dehydrogenases, catalytic domain"/>
    <property type="match status" value="1"/>
</dbReference>
<dbReference type="Pfam" id="PF00107">
    <property type="entry name" value="ADH_zinc_N"/>
    <property type="match status" value="1"/>
</dbReference>
<gene>
    <name evidence="5" type="ORF">N7456_010851</name>
</gene>
<dbReference type="OrthoDB" id="329835at2759"/>
<keyword evidence="6" id="KW-1185">Reference proteome</keyword>
<dbReference type="PANTHER" id="PTHR43775">
    <property type="entry name" value="FATTY ACID SYNTHASE"/>
    <property type="match status" value="1"/>
</dbReference>
<keyword evidence="1" id="KW-0596">Phosphopantetheine</keyword>
<proteinExistence type="predicted"/>
<accession>A0A9W9ESR7</accession>
<dbReference type="GO" id="GO:0031177">
    <property type="term" value="F:phosphopantetheine binding"/>
    <property type="evidence" value="ECO:0007669"/>
    <property type="project" value="InterPro"/>
</dbReference>
<evidence type="ECO:0000256" key="3">
    <source>
        <dbReference type="ARBA" id="ARBA00023268"/>
    </source>
</evidence>
<evidence type="ECO:0000256" key="2">
    <source>
        <dbReference type="ARBA" id="ARBA00022553"/>
    </source>
</evidence>
<dbReference type="SMART" id="SM00823">
    <property type="entry name" value="PKS_PP"/>
    <property type="match status" value="1"/>
</dbReference>
<dbReference type="SUPFAM" id="SSF51735">
    <property type="entry name" value="NAD(P)-binding Rossmann-fold domains"/>
    <property type="match status" value="2"/>
</dbReference>
<dbReference type="Gene3D" id="3.40.50.720">
    <property type="entry name" value="NAD(P)-binding Rossmann-like Domain"/>
    <property type="match status" value="2"/>
</dbReference>
<dbReference type="InterPro" id="IPR036736">
    <property type="entry name" value="ACP-like_sf"/>
</dbReference>
<name>A0A9W9ESR7_9EURO</name>
<comment type="caution">
    <text evidence="5">The sequence shown here is derived from an EMBL/GenBank/DDBJ whole genome shotgun (WGS) entry which is preliminary data.</text>
</comment>
<organism evidence="5 6">
    <name type="scientific">Penicillium angulare</name>
    <dbReference type="NCBI Taxonomy" id="116970"/>
    <lineage>
        <taxon>Eukaryota</taxon>
        <taxon>Fungi</taxon>
        <taxon>Dikarya</taxon>
        <taxon>Ascomycota</taxon>
        <taxon>Pezizomycotina</taxon>
        <taxon>Eurotiomycetes</taxon>
        <taxon>Eurotiomycetidae</taxon>
        <taxon>Eurotiales</taxon>
        <taxon>Aspergillaceae</taxon>
        <taxon>Penicillium</taxon>
    </lineage>
</organism>
<feature type="domain" description="Carrier" evidence="4">
    <location>
        <begin position="1023"/>
        <end position="1101"/>
    </location>
</feature>
<dbReference type="InterPro" id="IPR036291">
    <property type="entry name" value="NAD(P)-bd_dom_sf"/>
</dbReference>
<evidence type="ECO:0000313" key="6">
    <source>
        <dbReference type="Proteomes" id="UP001149165"/>
    </source>
</evidence>
<dbReference type="CDD" id="cd05195">
    <property type="entry name" value="enoyl_red"/>
    <property type="match status" value="1"/>
</dbReference>
<keyword evidence="3" id="KW-0511">Multifunctional enzyme</keyword>
<dbReference type="Pfam" id="PF08659">
    <property type="entry name" value="KR"/>
    <property type="match status" value="1"/>
</dbReference>
<dbReference type="InterPro" id="IPR029063">
    <property type="entry name" value="SAM-dependent_MTases_sf"/>
</dbReference>
<dbReference type="AlphaFoldDB" id="A0A9W9ESR7"/>
<dbReference type="PROSITE" id="PS00012">
    <property type="entry name" value="PHOSPHOPANTETHEINE"/>
    <property type="match status" value="1"/>
</dbReference>